<evidence type="ECO:0000259" key="11">
    <source>
        <dbReference type="PROSITE" id="PS50089"/>
    </source>
</evidence>
<evidence type="ECO:0000313" key="12">
    <source>
        <dbReference type="EMBL" id="KAK6122987.1"/>
    </source>
</evidence>
<dbReference type="Gene3D" id="3.30.40.10">
    <property type="entry name" value="Zinc/RING finger domain, C3HC4 (zinc finger)"/>
    <property type="match status" value="1"/>
</dbReference>
<evidence type="ECO:0000256" key="7">
    <source>
        <dbReference type="ARBA" id="ARBA00023136"/>
    </source>
</evidence>
<comment type="similarity">
    <text evidence="8">Belongs to the RING-type zinc finger family. ATL subfamily.</text>
</comment>
<name>A0ABR0UK99_REHGL</name>
<dbReference type="SUPFAM" id="SSF57850">
    <property type="entry name" value="RING/U-box"/>
    <property type="match status" value="1"/>
</dbReference>
<dbReference type="Pfam" id="PF13639">
    <property type="entry name" value="zf-RING_2"/>
    <property type="match status" value="1"/>
</dbReference>
<accession>A0ABR0UK99</accession>
<dbReference type="Proteomes" id="UP001318860">
    <property type="component" value="Unassembled WGS sequence"/>
</dbReference>
<keyword evidence="7 10" id="KW-0472">Membrane</keyword>
<dbReference type="PANTHER" id="PTHR46539">
    <property type="entry name" value="E3 UBIQUITIN-PROTEIN LIGASE ATL42"/>
    <property type="match status" value="1"/>
</dbReference>
<evidence type="ECO:0000313" key="13">
    <source>
        <dbReference type="Proteomes" id="UP001318860"/>
    </source>
</evidence>
<organism evidence="12 13">
    <name type="scientific">Rehmannia glutinosa</name>
    <name type="common">Chinese foxglove</name>
    <dbReference type="NCBI Taxonomy" id="99300"/>
    <lineage>
        <taxon>Eukaryota</taxon>
        <taxon>Viridiplantae</taxon>
        <taxon>Streptophyta</taxon>
        <taxon>Embryophyta</taxon>
        <taxon>Tracheophyta</taxon>
        <taxon>Spermatophyta</taxon>
        <taxon>Magnoliopsida</taxon>
        <taxon>eudicotyledons</taxon>
        <taxon>Gunneridae</taxon>
        <taxon>Pentapetalae</taxon>
        <taxon>asterids</taxon>
        <taxon>lamiids</taxon>
        <taxon>Lamiales</taxon>
        <taxon>Orobanchaceae</taxon>
        <taxon>Rehmannieae</taxon>
        <taxon>Rehmannia</taxon>
    </lineage>
</organism>
<feature type="transmembrane region" description="Helical" evidence="10">
    <location>
        <begin position="6"/>
        <end position="31"/>
    </location>
</feature>
<dbReference type="PANTHER" id="PTHR46539:SF9">
    <property type="entry name" value="RING-H2 FINGER PROTEIN ATL56"/>
    <property type="match status" value="1"/>
</dbReference>
<keyword evidence="3" id="KW-0479">Metal-binding</keyword>
<keyword evidence="13" id="KW-1185">Reference proteome</keyword>
<feature type="domain" description="RING-type" evidence="11">
    <location>
        <begin position="81"/>
        <end position="123"/>
    </location>
</feature>
<protein>
    <recommendedName>
        <fullName evidence="11">RING-type domain-containing protein</fullName>
    </recommendedName>
</protein>
<reference evidence="12 13" key="1">
    <citation type="journal article" date="2021" name="Comput. Struct. Biotechnol. J.">
        <title>De novo genome assembly of the potent medicinal plant Rehmannia glutinosa using nanopore technology.</title>
        <authorList>
            <person name="Ma L."/>
            <person name="Dong C."/>
            <person name="Song C."/>
            <person name="Wang X."/>
            <person name="Zheng X."/>
            <person name="Niu Y."/>
            <person name="Chen S."/>
            <person name="Feng W."/>
        </authorList>
    </citation>
    <scope>NUCLEOTIDE SEQUENCE [LARGE SCALE GENOMIC DNA]</scope>
    <source>
        <strain evidence="12">DH-2019</strain>
    </source>
</reference>
<evidence type="ECO:0000256" key="10">
    <source>
        <dbReference type="SAM" id="Phobius"/>
    </source>
</evidence>
<dbReference type="SMART" id="SM00184">
    <property type="entry name" value="RING"/>
    <property type="match status" value="1"/>
</dbReference>
<gene>
    <name evidence="12" type="ORF">DH2020_043269</name>
</gene>
<keyword evidence="6 10" id="KW-1133">Transmembrane helix</keyword>
<dbReference type="PROSITE" id="PS50089">
    <property type="entry name" value="ZF_RING_2"/>
    <property type="match status" value="1"/>
</dbReference>
<dbReference type="InterPro" id="IPR001841">
    <property type="entry name" value="Znf_RING"/>
</dbReference>
<keyword evidence="2 10" id="KW-0812">Transmembrane</keyword>
<dbReference type="CDD" id="cd16461">
    <property type="entry name" value="RING-H2_EL5-like"/>
    <property type="match status" value="1"/>
</dbReference>
<evidence type="ECO:0000256" key="1">
    <source>
        <dbReference type="ARBA" id="ARBA00004370"/>
    </source>
</evidence>
<comment type="caution">
    <text evidence="12">The sequence shown here is derived from an EMBL/GenBank/DDBJ whole genome shotgun (WGS) entry which is preliminary data.</text>
</comment>
<sequence>MVMEIIISVILLIVGIAVLIIIHVCVVGRAFRGDQINGRNSNPVRAERIPGLNPEDIKELPCFDYNMEEINKGPGNENVECAVCLENFKAGESCRILPKCNHIFHGECIDSWLVKTGACPICRTGAKSEQNSTSSSYSGEAGVELGSWFLASEKGVKFVVAITDFEQHSMIILERHR</sequence>
<dbReference type="InterPro" id="IPR013083">
    <property type="entry name" value="Znf_RING/FYVE/PHD"/>
</dbReference>
<evidence type="ECO:0000256" key="6">
    <source>
        <dbReference type="ARBA" id="ARBA00022989"/>
    </source>
</evidence>
<keyword evidence="5" id="KW-0862">Zinc</keyword>
<comment type="subcellular location">
    <subcellularLocation>
        <location evidence="1">Membrane</location>
    </subcellularLocation>
</comment>
<evidence type="ECO:0000256" key="8">
    <source>
        <dbReference type="ARBA" id="ARBA00024209"/>
    </source>
</evidence>
<evidence type="ECO:0000256" key="4">
    <source>
        <dbReference type="ARBA" id="ARBA00022771"/>
    </source>
</evidence>
<evidence type="ECO:0000256" key="5">
    <source>
        <dbReference type="ARBA" id="ARBA00022833"/>
    </source>
</evidence>
<evidence type="ECO:0000256" key="2">
    <source>
        <dbReference type="ARBA" id="ARBA00022692"/>
    </source>
</evidence>
<proteinExistence type="inferred from homology"/>
<evidence type="ECO:0000256" key="9">
    <source>
        <dbReference type="PROSITE-ProRule" id="PRU00175"/>
    </source>
</evidence>
<evidence type="ECO:0000256" key="3">
    <source>
        <dbReference type="ARBA" id="ARBA00022723"/>
    </source>
</evidence>
<dbReference type="EMBL" id="JABTTQ020002614">
    <property type="protein sequence ID" value="KAK6122987.1"/>
    <property type="molecule type" value="Genomic_DNA"/>
</dbReference>
<keyword evidence="4 9" id="KW-0863">Zinc-finger</keyword>